<feature type="transmembrane region" description="Helical" evidence="6">
    <location>
        <begin position="127"/>
        <end position="145"/>
    </location>
</feature>
<keyword evidence="9" id="KW-1185">Reference proteome</keyword>
<dbReference type="PANTHER" id="PTHR32322:SF2">
    <property type="entry name" value="EAMA DOMAIN-CONTAINING PROTEIN"/>
    <property type="match status" value="1"/>
</dbReference>
<feature type="transmembrane region" description="Helical" evidence="6">
    <location>
        <begin position="70"/>
        <end position="92"/>
    </location>
</feature>
<feature type="transmembrane region" description="Helical" evidence="6">
    <location>
        <begin position="98"/>
        <end position="118"/>
    </location>
</feature>
<dbReference type="RefSeq" id="WP_190016503.1">
    <property type="nucleotide sequence ID" value="NZ_BMUE01000007.1"/>
</dbReference>
<evidence type="ECO:0000256" key="6">
    <source>
        <dbReference type="SAM" id="Phobius"/>
    </source>
</evidence>
<keyword evidence="4 6" id="KW-1133">Transmembrane helix</keyword>
<evidence type="ECO:0000256" key="1">
    <source>
        <dbReference type="ARBA" id="ARBA00004141"/>
    </source>
</evidence>
<organism evidence="8 9">
    <name type="scientific">Streptomyces lucensis JCM 4490</name>
    <dbReference type="NCBI Taxonomy" id="1306176"/>
    <lineage>
        <taxon>Bacteria</taxon>
        <taxon>Bacillati</taxon>
        <taxon>Actinomycetota</taxon>
        <taxon>Actinomycetes</taxon>
        <taxon>Kitasatosporales</taxon>
        <taxon>Streptomycetaceae</taxon>
        <taxon>Streptomyces</taxon>
    </lineage>
</organism>
<dbReference type="GO" id="GO:0016020">
    <property type="term" value="C:membrane"/>
    <property type="evidence" value="ECO:0007669"/>
    <property type="project" value="UniProtKB-SubCell"/>
</dbReference>
<proteinExistence type="inferred from homology"/>
<reference evidence="8" key="2">
    <citation type="submission" date="2020-09" db="EMBL/GenBank/DDBJ databases">
        <authorList>
            <person name="Sun Q."/>
            <person name="Ohkuma M."/>
        </authorList>
    </citation>
    <scope>NUCLEOTIDE SEQUENCE</scope>
    <source>
        <strain evidence="8">JCM 4490</strain>
    </source>
</reference>
<feature type="transmembrane region" description="Helical" evidence="6">
    <location>
        <begin position="37"/>
        <end position="58"/>
    </location>
</feature>
<evidence type="ECO:0000313" key="8">
    <source>
        <dbReference type="EMBL" id="GGW57185.1"/>
    </source>
</evidence>
<evidence type="ECO:0000256" key="3">
    <source>
        <dbReference type="ARBA" id="ARBA00022692"/>
    </source>
</evidence>
<dbReference type="PANTHER" id="PTHR32322">
    <property type="entry name" value="INNER MEMBRANE TRANSPORTER"/>
    <property type="match status" value="1"/>
</dbReference>
<evidence type="ECO:0000313" key="9">
    <source>
        <dbReference type="Proteomes" id="UP000620224"/>
    </source>
</evidence>
<accession>A0A918MTD5</accession>
<evidence type="ECO:0000259" key="7">
    <source>
        <dbReference type="Pfam" id="PF00892"/>
    </source>
</evidence>
<feature type="transmembrane region" description="Helical" evidence="6">
    <location>
        <begin position="244"/>
        <end position="263"/>
    </location>
</feature>
<keyword evidence="3 6" id="KW-0812">Transmembrane</keyword>
<feature type="domain" description="EamA" evidence="7">
    <location>
        <begin position="151"/>
        <end position="283"/>
    </location>
</feature>
<dbReference type="AlphaFoldDB" id="A0A918MTD5"/>
<gene>
    <name evidence="8" type="ORF">GCM10010503_38160</name>
</gene>
<evidence type="ECO:0000256" key="4">
    <source>
        <dbReference type="ARBA" id="ARBA00022989"/>
    </source>
</evidence>
<evidence type="ECO:0000256" key="2">
    <source>
        <dbReference type="ARBA" id="ARBA00007362"/>
    </source>
</evidence>
<dbReference type="InterPro" id="IPR000620">
    <property type="entry name" value="EamA_dom"/>
</dbReference>
<comment type="caution">
    <text evidence="8">The sequence shown here is derived from an EMBL/GenBank/DDBJ whole genome shotgun (WGS) entry which is preliminary data.</text>
</comment>
<feature type="transmembrane region" description="Helical" evidence="6">
    <location>
        <begin position="269"/>
        <end position="286"/>
    </location>
</feature>
<keyword evidence="5 6" id="KW-0472">Membrane</keyword>
<protein>
    <submittedName>
        <fullName evidence="8">Membrane protein</fullName>
    </submittedName>
</protein>
<feature type="transmembrane region" description="Helical" evidence="6">
    <location>
        <begin position="211"/>
        <end position="232"/>
    </location>
</feature>
<dbReference type="SUPFAM" id="SSF103481">
    <property type="entry name" value="Multidrug resistance efflux transporter EmrE"/>
    <property type="match status" value="2"/>
</dbReference>
<feature type="transmembrane region" description="Helical" evidence="6">
    <location>
        <begin position="151"/>
        <end position="174"/>
    </location>
</feature>
<feature type="transmembrane region" description="Helical" evidence="6">
    <location>
        <begin position="12"/>
        <end position="31"/>
    </location>
</feature>
<dbReference type="Proteomes" id="UP000620224">
    <property type="component" value="Unassembled WGS sequence"/>
</dbReference>
<comment type="similarity">
    <text evidence="2">Belongs to the EamA transporter family.</text>
</comment>
<dbReference type="InterPro" id="IPR037185">
    <property type="entry name" value="EmrE-like"/>
</dbReference>
<name>A0A918MTD5_9ACTN</name>
<evidence type="ECO:0000256" key="5">
    <source>
        <dbReference type="ARBA" id="ARBA00023136"/>
    </source>
</evidence>
<sequence>MDTPSASFAPLIPGMVGMVLVGSSVSVSHALVDAPLFTAQAVRYAAATAILLLLARLAGTRPVRPRGQEWLWLAGLAVTGLLLFNVAVVRGVAHAEPAVIAVAVASVPVVLGVLGPLLERRAPSRQVLLAAPVVVAGAVLVEGTGRTDAAGVAWAALALGCEAAFTLLAVPVLGRHTPWGVSVHASWLGAVLFAVLGVEREGPTAAGELTGAQWAAVGYLALLVTAVAFVLWYSTVRTVGTGRAGLLAGIAPLAAAAAGTATGSGVPGSSVWLGIAVVIGGLIGGLRAPRAYGAAASVDAAPRTAPSPTSTRSR</sequence>
<dbReference type="InterPro" id="IPR050638">
    <property type="entry name" value="AA-Vitamin_Transporters"/>
</dbReference>
<feature type="domain" description="EamA" evidence="7">
    <location>
        <begin position="16"/>
        <end position="141"/>
    </location>
</feature>
<comment type="subcellular location">
    <subcellularLocation>
        <location evidence="1">Membrane</location>
        <topology evidence="1">Multi-pass membrane protein</topology>
    </subcellularLocation>
</comment>
<dbReference type="Pfam" id="PF00892">
    <property type="entry name" value="EamA"/>
    <property type="match status" value="2"/>
</dbReference>
<reference evidence="8" key="1">
    <citation type="journal article" date="2014" name="Int. J. Syst. Evol. Microbiol.">
        <title>Complete genome sequence of Corynebacterium casei LMG S-19264T (=DSM 44701T), isolated from a smear-ripened cheese.</title>
        <authorList>
            <consortium name="US DOE Joint Genome Institute (JGI-PGF)"/>
            <person name="Walter F."/>
            <person name="Albersmeier A."/>
            <person name="Kalinowski J."/>
            <person name="Ruckert C."/>
        </authorList>
    </citation>
    <scope>NUCLEOTIDE SEQUENCE</scope>
    <source>
        <strain evidence="8">JCM 4490</strain>
    </source>
</reference>
<dbReference type="EMBL" id="BMUE01000007">
    <property type="protein sequence ID" value="GGW57185.1"/>
    <property type="molecule type" value="Genomic_DNA"/>
</dbReference>
<feature type="transmembrane region" description="Helical" evidence="6">
    <location>
        <begin position="181"/>
        <end position="199"/>
    </location>
</feature>